<dbReference type="AlphaFoldDB" id="A0A8S3E781"/>
<organism evidence="1 2">
    <name type="scientific">Rotaria magnacalcarata</name>
    <dbReference type="NCBI Taxonomy" id="392030"/>
    <lineage>
        <taxon>Eukaryota</taxon>
        <taxon>Metazoa</taxon>
        <taxon>Spiralia</taxon>
        <taxon>Gnathifera</taxon>
        <taxon>Rotifera</taxon>
        <taxon>Eurotatoria</taxon>
        <taxon>Bdelloidea</taxon>
        <taxon>Philodinida</taxon>
        <taxon>Philodinidae</taxon>
        <taxon>Rotaria</taxon>
    </lineage>
</organism>
<dbReference type="EMBL" id="CAJOBH010228940">
    <property type="protein sequence ID" value="CAF5063546.1"/>
    <property type="molecule type" value="Genomic_DNA"/>
</dbReference>
<sequence length="74" mass="8306">LRDDNSMVLKLDEELPPNSRPPSINHLILELDSQGLPVSQIERISVYGLVLGPNQEILLGCKKHQQNGLIECYI</sequence>
<dbReference type="Proteomes" id="UP000681967">
    <property type="component" value="Unassembled WGS sequence"/>
</dbReference>
<gene>
    <name evidence="1" type="ORF">BYL167_LOCUS59608</name>
</gene>
<accession>A0A8S3E781</accession>
<protein>
    <submittedName>
        <fullName evidence="1">Uncharacterized protein</fullName>
    </submittedName>
</protein>
<comment type="caution">
    <text evidence="1">The sequence shown here is derived from an EMBL/GenBank/DDBJ whole genome shotgun (WGS) entry which is preliminary data.</text>
</comment>
<evidence type="ECO:0000313" key="2">
    <source>
        <dbReference type="Proteomes" id="UP000681967"/>
    </source>
</evidence>
<evidence type="ECO:0000313" key="1">
    <source>
        <dbReference type="EMBL" id="CAF5063546.1"/>
    </source>
</evidence>
<feature type="non-terminal residue" evidence="1">
    <location>
        <position position="1"/>
    </location>
</feature>
<reference evidence="1" key="1">
    <citation type="submission" date="2021-02" db="EMBL/GenBank/DDBJ databases">
        <authorList>
            <person name="Nowell W R."/>
        </authorList>
    </citation>
    <scope>NUCLEOTIDE SEQUENCE</scope>
</reference>
<name>A0A8S3E781_9BILA</name>
<proteinExistence type="predicted"/>